<evidence type="ECO:0000313" key="2">
    <source>
        <dbReference type="EMBL" id="MFC4803510.1"/>
    </source>
</evidence>
<dbReference type="EMBL" id="JBHSHL010000002">
    <property type="protein sequence ID" value="MFC4803510.1"/>
    <property type="molecule type" value="Genomic_DNA"/>
</dbReference>
<dbReference type="Gene3D" id="3.40.630.30">
    <property type="match status" value="1"/>
</dbReference>
<name>A0ABV9QGS8_9FIRM</name>
<evidence type="ECO:0000313" key="3">
    <source>
        <dbReference type="Proteomes" id="UP001595916"/>
    </source>
</evidence>
<gene>
    <name evidence="2" type="ORF">ACFO4R_00295</name>
</gene>
<accession>A0ABV9QGS8</accession>
<organism evidence="2 3">
    <name type="scientific">Filifactor villosus</name>
    <dbReference type="NCBI Taxonomy" id="29374"/>
    <lineage>
        <taxon>Bacteria</taxon>
        <taxon>Bacillati</taxon>
        <taxon>Bacillota</taxon>
        <taxon>Clostridia</taxon>
        <taxon>Peptostreptococcales</taxon>
        <taxon>Filifactoraceae</taxon>
        <taxon>Filifactor</taxon>
    </lineage>
</organism>
<dbReference type="InterPro" id="IPR016181">
    <property type="entry name" value="Acyl_CoA_acyltransferase"/>
</dbReference>
<dbReference type="InterPro" id="IPR000182">
    <property type="entry name" value="GNAT_dom"/>
</dbReference>
<dbReference type="Proteomes" id="UP001595916">
    <property type="component" value="Unassembled WGS sequence"/>
</dbReference>
<proteinExistence type="predicted"/>
<sequence length="170" mass="19963">MAVFVRKKYRIEKVQKEHYARLVEVYNSNRGFLEHHLGVTFVDEDFILREALTMQEAGFVSCVAVDLFRQEVEGLIEFRPGEEVYLSLLMLDRKICGRGEGRELYELFEEGVVKGGCNCVRIDVVDDYEDNVTSFWREMGFVAEEHIDLSWGEKKSRALVMRKTLRRDKR</sequence>
<reference evidence="3" key="1">
    <citation type="journal article" date="2019" name="Int. J. Syst. Evol. Microbiol.">
        <title>The Global Catalogue of Microorganisms (GCM) 10K type strain sequencing project: providing services to taxonomists for standard genome sequencing and annotation.</title>
        <authorList>
            <consortium name="The Broad Institute Genomics Platform"/>
            <consortium name="The Broad Institute Genome Sequencing Center for Infectious Disease"/>
            <person name="Wu L."/>
            <person name="Ma J."/>
        </authorList>
    </citation>
    <scope>NUCLEOTIDE SEQUENCE [LARGE SCALE GENOMIC DNA]</scope>
    <source>
        <strain evidence="3">CCUG 46385</strain>
    </source>
</reference>
<evidence type="ECO:0000259" key="1">
    <source>
        <dbReference type="PROSITE" id="PS51186"/>
    </source>
</evidence>
<dbReference type="PROSITE" id="PS51186">
    <property type="entry name" value="GNAT"/>
    <property type="match status" value="1"/>
</dbReference>
<keyword evidence="3" id="KW-1185">Reference proteome</keyword>
<protein>
    <submittedName>
        <fullName evidence="2">GNAT family N-acetyltransferase</fullName>
    </submittedName>
</protein>
<dbReference type="RefSeq" id="WP_379786942.1">
    <property type="nucleotide sequence ID" value="NZ_JBHSHL010000002.1"/>
</dbReference>
<comment type="caution">
    <text evidence="2">The sequence shown here is derived from an EMBL/GenBank/DDBJ whole genome shotgun (WGS) entry which is preliminary data.</text>
</comment>
<dbReference type="SUPFAM" id="SSF55729">
    <property type="entry name" value="Acyl-CoA N-acyltransferases (Nat)"/>
    <property type="match status" value="1"/>
</dbReference>
<feature type="domain" description="N-acetyltransferase" evidence="1">
    <location>
        <begin position="9"/>
        <end position="166"/>
    </location>
</feature>